<feature type="region of interest" description="Disordered" evidence="1">
    <location>
        <begin position="151"/>
        <end position="235"/>
    </location>
</feature>
<comment type="caution">
    <text evidence="4">The sequence shown here is derived from an EMBL/GenBank/DDBJ whole genome shotgun (WGS) entry which is preliminary data.</text>
</comment>
<keyword evidence="2" id="KW-0732">Signal</keyword>
<dbReference type="InterPro" id="IPR036755">
    <property type="entry name" value="SRS_dom_sf"/>
</dbReference>
<dbReference type="SUPFAM" id="SSF74877">
    <property type="entry name" value="Major surface antigen p30, SAG1"/>
    <property type="match status" value="1"/>
</dbReference>
<evidence type="ECO:0000313" key="4">
    <source>
        <dbReference type="EMBL" id="PFH33711.1"/>
    </source>
</evidence>
<feature type="compositionally biased region" description="Basic and acidic residues" evidence="1">
    <location>
        <begin position="302"/>
        <end position="316"/>
    </location>
</feature>
<organism evidence="4 5">
    <name type="scientific">Besnoitia besnoiti</name>
    <name type="common">Apicomplexan protozoan</name>
    <dbReference type="NCBI Taxonomy" id="94643"/>
    <lineage>
        <taxon>Eukaryota</taxon>
        <taxon>Sar</taxon>
        <taxon>Alveolata</taxon>
        <taxon>Apicomplexa</taxon>
        <taxon>Conoidasida</taxon>
        <taxon>Coccidia</taxon>
        <taxon>Eucoccidiorida</taxon>
        <taxon>Eimeriorina</taxon>
        <taxon>Sarcocystidae</taxon>
        <taxon>Besnoitia</taxon>
    </lineage>
</organism>
<dbReference type="EMBL" id="NWUJ01000008">
    <property type="protein sequence ID" value="PFH33711.1"/>
    <property type="molecule type" value="Genomic_DNA"/>
</dbReference>
<evidence type="ECO:0000259" key="3">
    <source>
        <dbReference type="Pfam" id="PF04092"/>
    </source>
</evidence>
<feature type="signal peptide" evidence="2">
    <location>
        <begin position="1"/>
        <end position="32"/>
    </location>
</feature>
<dbReference type="VEuPathDB" id="ToxoDB:BESB_079270"/>
<dbReference type="KEGG" id="bbes:BESB_079270"/>
<accession>A0A2A9MBL7</accession>
<dbReference type="GeneID" id="40312854"/>
<feature type="domain" description="SRS" evidence="3">
    <location>
        <begin position="342"/>
        <end position="449"/>
    </location>
</feature>
<dbReference type="Proteomes" id="UP000224006">
    <property type="component" value="Chromosome VII"/>
</dbReference>
<dbReference type="GO" id="GO:0016020">
    <property type="term" value="C:membrane"/>
    <property type="evidence" value="ECO:0007669"/>
    <property type="project" value="InterPro"/>
</dbReference>
<proteinExistence type="predicted"/>
<evidence type="ECO:0000256" key="2">
    <source>
        <dbReference type="SAM" id="SignalP"/>
    </source>
</evidence>
<feature type="chain" id="PRO_5012428085" description="SRS domain-containing protein" evidence="2">
    <location>
        <begin position="33"/>
        <end position="481"/>
    </location>
</feature>
<name>A0A2A9MBL7_BESBE</name>
<dbReference type="AlphaFoldDB" id="A0A2A9MBL7"/>
<dbReference type="RefSeq" id="XP_029217720.1">
    <property type="nucleotide sequence ID" value="XM_029366289.1"/>
</dbReference>
<dbReference type="InterPro" id="IPR007226">
    <property type="entry name" value="SRS_dom"/>
</dbReference>
<dbReference type="Gene3D" id="2.60.40.1320">
    <property type="entry name" value="SRS domain"/>
    <property type="match status" value="2"/>
</dbReference>
<evidence type="ECO:0000313" key="5">
    <source>
        <dbReference type="Proteomes" id="UP000224006"/>
    </source>
</evidence>
<reference evidence="4 5" key="1">
    <citation type="submission" date="2017-09" db="EMBL/GenBank/DDBJ databases">
        <title>Genome sequencing of Besnoitia besnoiti strain Bb-Ger1.</title>
        <authorList>
            <person name="Schares G."/>
            <person name="Venepally P."/>
            <person name="Lorenzi H.A."/>
        </authorList>
    </citation>
    <scope>NUCLEOTIDE SEQUENCE [LARGE SCALE GENOMIC DNA]</scope>
    <source>
        <strain evidence="4 5">Bb-Ger1</strain>
    </source>
</reference>
<dbReference type="Pfam" id="PF04092">
    <property type="entry name" value="SAG"/>
    <property type="match status" value="1"/>
</dbReference>
<gene>
    <name evidence="4" type="ORF">BESB_079270</name>
</gene>
<protein>
    <recommendedName>
        <fullName evidence="3">SRS domain-containing protein</fullName>
    </recommendedName>
</protein>
<feature type="compositionally biased region" description="Basic and acidic residues" evidence="1">
    <location>
        <begin position="192"/>
        <end position="211"/>
    </location>
</feature>
<keyword evidence="5" id="KW-1185">Reference proteome</keyword>
<evidence type="ECO:0000256" key="1">
    <source>
        <dbReference type="SAM" id="MobiDB-lite"/>
    </source>
</evidence>
<feature type="compositionally biased region" description="Gly residues" evidence="1">
    <location>
        <begin position="179"/>
        <end position="188"/>
    </location>
</feature>
<sequence>MATPDVTTAYCRRMAVLVFAIALLICPTVHEAAKDPAGAATNVCSSADSSISIQVDPKTKQAEFVCEKPTTYVWPQERDGVVGEYFMDQAVSAPTGLVGDFGEGSQLEVQKKGEESVPPTPVTARLTVAMLPDLQRTIYFACSTKAYQAGQSEGLPPNTDDLHSEQENSNSEGSHKPGGVVGLGGEGQGPDHIPDHETEETGDRGETEEALKPVTPSSPSNGGVGAADAPRHSENDAGGLEEVVKKNTVVTGVSPQSPGASEAPSLGSGTPPSAPEAHSAGGVGLEITRPDQADQNAVVQKDQGEDTPKEAREGSRLRRLAGRSDNTKCIVAVTVPADPSALTCTTEKRTMELDVNDQTKSVDFKCDTNISSLSPPNSATTVYDGSCEKELSLEKVLPTAKVESTDSGYTFRVDQLPPTSTTVCYKCSAPSEHAERTEGAAACTIKIRIANAFSSGAATKESWPALALGATLIGFGVYTVA</sequence>
<feature type="region of interest" description="Disordered" evidence="1">
    <location>
        <begin position="251"/>
        <end position="320"/>
    </location>
</feature>